<dbReference type="PANTHER" id="PTHR15364">
    <property type="entry name" value="2'-DEOXYNUCLEOSIDE 5'-PHOSPHATE N-HYDROLASE 1"/>
    <property type="match status" value="1"/>
</dbReference>
<comment type="caution">
    <text evidence="1">The sequence shown here is derived from an EMBL/GenBank/DDBJ whole genome shotgun (WGS) entry which is preliminary data.</text>
</comment>
<name>A0ABP9L2F4_9GAMM</name>
<proteinExistence type="predicted"/>
<dbReference type="InterPro" id="IPR051239">
    <property type="entry name" value="2'-dNMP_N-hydrolase"/>
</dbReference>
<keyword evidence="2" id="KW-1185">Reference proteome</keyword>
<dbReference type="SUPFAM" id="SSF52309">
    <property type="entry name" value="N-(deoxy)ribosyltransferase-like"/>
    <property type="match status" value="1"/>
</dbReference>
<dbReference type="EMBL" id="BAABKY010000001">
    <property type="protein sequence ID" value="GAA5069770.1"/>
    <property type="molecule type" value="Genomic_DNA"/>
</dbReference>
<reference evidence="2" key="1">
    <citation type="journal article" date="2019" name="Int. J. Syst. Evol. Microbiol.">
        <title>The Global Catalogue of Microorganisms (GCM) 10K type strain sequencing project: providing services to taxonomists for standard genome sequencing and annotation.</title>
        <authorList>
            <consortium name="The Broad Institute Genomics Platform"/>
            <consortium name="The Broad Institute Genome Sequencing Center for Infectious Disease"/>
            <person name="Wu L."/>
            <person name="Ma J."/>
        </authorList>
    </citation>
    <scope>NUCLEOTIDE SEQUENCE [LARGE SCALE GENOMIC DNA]</scope>
    <source>
        <strain evidence="2">JCM 19212</strain>
    </source>
</reference>
<dbReference type="Gene3D" id="3.40.50.450">
    <property type="match status" value="1"/>
</dbReference>
<dbReference type="PANTHER" id="PTHR15364:SF0">
    <property type="entry name" value="2'-DEOXYNUCLEOSIDE 5'-PHOSPHATE N-HYDROLASE 1"/>
    <property type="match status" value="1"/>
</dbReference>
<protein>
    <submittedName>
        <fullName evidence="1">Nucleoside 2-deoxyribosyltransferase</fullName>
    </submittedName>
</protein>
<gene>
    <name evidence="1" type="ORF">GCM10025759_06950</name>
</gene>
<accession>A0ABP9L2F4</accession>
<dbReference type="InterPro" id="IPR007710">
    <property type="entry name" value="Nucleoside_deoxyribTrfase"/>
</dbReference>
<dbReference type="Pfam" id="PF05014">
    <property type="entry name" value="Nuc_deoxyrib_tr"/>
    <property type="match status" value="1"/>
</dbReference>
<sequence length="184" mass="20085">MIRSLYLAGPDVFRPDAHACGQQLKALCAEFGIEGLFPLDQDVPAHITDPAEQATWIYRANIGLIERADAVLANLDFFRGPEPDSGTCFEVGYAVAKGKPVFGYIPEHGSFAERIRERHPQAIGPDGVLDVHGWSIEEFGLPLNLMLSVPAPLVVGDARAALVQLVRYQREHGDVGLNLPESSR</sequence>
<dbReference type="RefSeq" id="WP_158982792.1">
    <property type="nucleotide sequence ID" value="NZ_BAABKY010000001.1"/>
</dbReference>
<evidence type="ECO:0000313" key="1">
    <source>
        <dbReference type="EMBL" id="GAA5069770.1"/>
    </source>
</evidence>
<dbReference type="Proteomes" id="UP001501083">
    <property type="component" value="Unassembled WGS sequence"/>
</dbReference>
<organism evidence="1 2">
    <name type="scientific">Lysobacter panacisoli</name>
    <dbReference type="NCBI Taxonomy" id="1255263"/>
    <lineage>
        <taxon>Bacteria</taxon>
        <taxon>Pseudomonadati</taxon>
        <taxon>Pseudomonadota</taxon>
        <taxon>Gammaproteobacteria</taxon>
        <taxon>Lysobacterales</taxon>
        <taxon>Lysobacteraceae</taxon>
        <taxon>Lysobacter</taxon>
    </lineage>
</organism>
<evidence type="ECO:0000313" key="2">
    <source>
        <dbReference type="Proteomes" id="UP001501083"/>
    </source>
</evidence>